<keyword evidence="3" id="KW-0812">Transmembrane</keyword>
<dbReference type="RefSeq" id="WP_104850240.1">
    <property type="nucleotide sequence ID" value="NZ_PKOZ01000010.1"/>
</dbReference>
<dbReference type="OrthoDB" id="2037084at2"/>
<dbReference type="Gene3D" id="1.10.3730.20">
    <property type="match status" value="2"/>
</dbReference>
<dbReference type="EMBL" id="PKOZ01000010">
    <property type="protein sequence ID" value="PQD94409.1"/>
    <property type="molecule type" value="Genomic_DNA"/>
</dbReference>
<evidence type="ECO:0000313" key="6">
    <source>
        <dbReference type="Proteomes" id="UP000239663"/>
    </source>
</evidence>
<dbReference type="Proteomes" id="UP000239663">
    <property type="component" value="Unassembled WGS sequence"/>
</dbReference>
<reference evidence="5 6" key="1">
    <citation type="submission" date="2017-12" db="EMBL/GenBank/DDBJ databases">
        <title>Taxonomic description and draft genome of Pradoshia cofamensis Gen. nov., sp. nov., a thermotolerant bacillale isolated from anterior gut of earthworm Eisenia fetida.</title>
        <authorList>
            <person name="Saha T."/>
            <person name="Chakraborty R."/>
        </authorList>
    </citation>
    <scope>NUCLEOTIDE SEQUENCE [LARGE SCALE GENOMIC DNA]</scope>
    <source>
        <strain evidence="5 6">EAG3</strain>
    </source>
</reference>
<gene>
    <name evidence="5" type="ORF">CYL18_14430</name>
</gene>
<feature type="transmembrane region" description="Helical" evidence="3">
    <location>
        <begin position="253"/>
        <end position="274"/>
    </location>
</feature>
<keyword evidence="3" id="KW-0472">Membrane</keyword>
<feature type="transmembrane region" description="Helical" evidence="3">
    <location>
        <begin position="32"/>
        <end position="53"/>
    </location>
</feature>
<dbReference type="Pfam" id="PF00892">
    <property type="entry name" value="EamA"/>
    <property type="match status" value="2"/>
</dbReference>
<feature type="transmembrane region" description="Helical" evidence="3">
    <location>
        <begin position="115"/>
        <end position="136"/>
    </location>
</feature>
<dbReference type="InterPro" id="IPR000620">
    <property type="entry name" value="EamA_dom"/>
</dbReference>
<accession>A0A2S7MXB1</accession>
<comment type="caution">
    <text evidence="5">The sequence shown here is derived from an EMBL/GenBank/DDBJ whole genome shotgun (WGS) entry which is preliminary data.</text>
</comment>
<dbReference type="GO" id="GO:0016020">
    <property type="term" value="C:membrane"/>
    <property type="evidence" value="ECO:0007669"/>
    <property type="project" value="InterPro"/>
</dbReference>
<dbReference type="SUPFAM" id="SSF103481">
    <property type="entry name" value="Multidrug resistance efflux transporter EmrE"/>
    <property type="match status" value="2"/>
</dbReference>
<comment type="similarity">
    <text evidence="2">Belongs to the EamA transporter family.</text>
</comment>
<feature type="domain" description="EamA" evidence="4">
    <location>
        <begin position="2"/>
        <end position="133"/>
    </location>
</feature>
<proteinExistence type="inferred from homology"/>
<keyword evidence="3" id="KW-1133">Transmembrane helix</keyword>
<feature type="domain" description="EamA" evidence="4">
    <location>
        <begin position="195"/>
        <end position="296"/>
    </location>
</feature>
<feature type="transmembrane region" description="Helical" evidence="3">
    <location>
        <begin position="283"/>
        <end position="299"/>
    </location>
</feature>
<feature type="transmembrane region" description="Helical" evidence="3">
    <location>
        <begin position="65"/>
        <end position="84"/>
    </location>
</feature>
<dbReference type="InterPro" id="IPR037185">
    <property type="entry name" value="EmrE-like"/>
</dbReference>
<comment type="subcellular location">
    <subcellularLocation>
        <location evidence="1">Endomembrane system</location>
        <topology evidence="1">Multi-pass membrane protein</topology>
    </subcellularLocation>
</comment>
<evidence type="ECO:0000313" key="5">
    <source>
        <dbReference type="EMBL" id="PQD94409.1"/>
    </source>
</evidence>
<keyword evidence="6" id="KW-1185">Reference proteome</keyword>
<organism evidence="5 6">
    <name type="scientific">Pradoshia eiseniae</name>
    <dbReference type="NCBI Taxonomy" id="2064768"/>
    <lineage>
        <taxon>Bacteria</taxon>
        <taxon>Bacillati</taxon>
        <taxon>Bacillota</taxon>
        <taxon>Bacilli</taxon>
        <taxon>Bacillales</taxon>
        <taxon>Bacillaceae</taxon>
        <taxon>Pradoshia</taxon>
    </lineage>
</organism>
<evidence type="ECO:0000256" key="3">
    <source>
        <dbReference type="SAM" id="Phobius"/>
    </source>
</evidence>
<protein>
    <recommendedName>
        <fullName evidence="4">EamA domain-containing protein</fullName>
    </recommendedName>
</protein>
<evidence type="ECO:0000256" key="1">
    <source>
        <dbReference type="ARBA" id="ARBA00004127"/>
    </source>
</evidence>
<feature type="transmembrane region" description="Helical" evidence="3">
    <location>
        <begin position="156"/>
        <end position="176"/>
    </location>
</feature>
<dbReference type="AlphaFoldDB" id="A0A2S7MXB1"/>
<feature type="transmembrane region" description="Helical" evidence="3">
    <location>
        <begin position="196"/>
        <end position="217"/>
    </location>
</feature>
<feature type="transmembrane region" description="Helical" evidence="3">
    <location>
        <begin position="229"/>
        <end position="247"/>
    </location>
</feature>
<evidence type="ECO:0000256" key="2">
    <source>
        <dbReference type="ARBA" id="ARBA00007362"/>
    </source>
</evidence>
<name>A0A2S7MXB1_9BACI</name>
<sequence>MWFLFALLTTLAWGCADLFYKKGSDADDKLSHLKVSVMVGLVMGIHGIGYMLFNEVSFNLMDMIKYLPVSALYISSMVIGYFGLRYLELSISSPVQNSSGAITAILLVILFPQSVHWLTIAGLVLITGGVIGLGVLEKRAQTAILKADNVSVDPKYQIGVLAITFPILYAIFDALGTLADGIYLDELKLMSADAALLAYEFTWFIVAIVCFIYIKFVKKQRFNVLKEPVRATAAILETAGQFFYVFAMTGNAVISAPLIASYSIVSVILSRIFLKEKLNKQQYLVITIVMIGIAILGFAEEL</sequence>
<evidence type="ECO:0000259" key="4">
    <source>
        <dbReference type="Pfam" id="PF00892"/>
    </source>
</evidence>